<evidence type="ECO:0000256" key="4">
    <source>
        <dbReference type="ARBA" id="ARBA00022679"/>
    </source>
</evidence>
<dbReference type="InterPro" id="IPR004838">
    <property type="entry name" value="NHTrfase_class1_PyrdxlP-BS"/>
</dbReference>
<keyword evidence="8" id="KW-1185">Reference proteome</keyword>
<dbReference type="KEGG" id="asau:88175771"/>
<dbReference type="GO" id="GO:0005739">
    <property type="term" value="C:mitochondrion"/>
    <property type="evidence" value="ECO:0007669"/>
    <property type="project" value="TreeGrafter"/>
</dbReference>
<dbReference type="PANTHER" id="PTHR43807:SF20">
    <property type="entry name" value="FI04487P"/>
    <property type="match status" value="1"/>
</dbReference>
<feature type="domain" description="Aminotransferase class I/classII large" evidence="6">
    <location>
        <begin position="67"/>
        <end position="449"/>
    </location>
</feature>
<evidence type="ECO:0000256" key="5">
    <source>
        <dbReference type="ARBA" id="ARBA00022898"/>
    </source>
</evidence>
<evidence type="ECO:0000259" key="6">
    <source>
        <dbReference type="Pfam" id="PF00155"/>
    </source>
</evidence>
<dbReference type="GO" id="GO:0030170">
    <property type="term" value="F:pyridoxal phosphate binding"/>
    <property type="evidence" value="ECO:0007669"/>
    <property type="project" value="InterPro"/>
</dbReference>
<dbReference type="Proteomes" id="UP001338582">
    <property type="component" value="Chromosome 6"/>
</dbReference>
<keyword evidence="5" id="KW-0663">Pyridoxal phosphate</keyword>
<evidence type="ECO:0000256" key="3">
    <source>
        <dbReference type="ARBA" id="ARBA00022576"/>
    </source>
</evidence>
<dbReference type="GeneID" id="88175771"/>
<dbReference type="Pfam" id="PF00155">
    <property type="entry name" value="Aminotran_1_2"/>
    <property type="match status" value="1"/>
</dbReference>
<evidence type="ECO:0000256" key="2">
    <source>
        <dbReference type="ARBA" id="ARBA00007441"/>
    </source>
</evidence>
<dbReference type="InterPro" id="IPR051326">
    <property type="entry name" value="Kynurenine-oxoglutarate_AT"/>
</dbReference>
<dbReference type="SUPFAM" id="SSF53383">
    <property type="entry name" value="PLP-dependent transferases"/>
    <property type="match status" value="1"/>
</dbReference>
<dbReference type="PROSITE" id="PS00105">
    <property type="entry name" value="AA_TRANSFER_CLASS_1"/>
    <property type="match status" value="1"/>
</dbReference>
<dbReference type="Gene3D" id="3.40.640.10">
    <property type="entry name" value="Type I PLP-dependent aspartate aminotransferase-like (Major domain)"/>
    <property type="match status" value="1"/>
</dbReference>
<dbReference type="InterPro" id="IPR015422">
    <property type="entry name" value="PyrdxlP-dep_Trfase_small"/>
</dbReference>
<reference evidence="7 8" key="1">
    <citation type="submission" date="2023-10" db="EMBL/GenBank/DDBJ databases">
        <title>Draft Genome Sequence of Candida saopaulonensis from a very Premature Infant with Sepsis.</title>
        <authorList>
            <person name="Ning Y."/>
            <person name="Dai R."/>
            <person name="Xiao M."/>
            <person name="Xu Y."/>
            <person name="Yan Q."/>
            <person name="Zhang L."/>
        </authorList>
    </citation>
    <scope>NUCLEOTIDE SEQUENCE [LARGE SCALE GENOMIC DNA]</scope>
    <source>
        <strain evidence="7 8">19XY460</strain>
    </source>
</reference>
<protein>
    <recommendedName>
        <fullName evidence="6">Aminotransferase class I/classII large domain-containing protein</fullName>
    </recommendedName>
</protein>
<dbReference type="InterPro" id="IPR015424">
    <property type="entry name" value="PyrdxlP-dep_Trfase"/>
</dbReference>
<dbReference type="InterPro" id="IPR015421">
    <property type="entry name" value="PyrdxlP-dep_Trfase_major"/>
</dbReference>
<comment type="cofactor">
    <cofactor evidence="1">
        <name>pyridoxal 5'-phosphate</name>
        <dbReference type="ChEBI" id="CHEBI:597326"/>
    </cofactor>
</comment>
<comment type="similarity">
    <text evidence="2">Belongs to the class-I pyridoxal-phosphate-dependent aminotransferase family.</text>
</comment>
<evidence type="ECO:0000256" key="1">
    <source>
        <dbReference type="ARBA" id="ARBA00001933"/>
    </source>
</evidence>
<sequence length="460" mass="51648">MVRSPIPRLCRQSLRISTRMTSSVPKPLSSKAADLHNPYFQQNPNQKDVWTLVNETAANAVAESGKPVTNLGQGFFSFNPPDFATNAVTQALQKPQFNQYAPARGNPNLLSSLSRFYSESYGREVDTLQIQITTGANEGIFSVFFAFLEAGDEVIVFEPYFDQYIPNIEMAGGVVRYVDIQCPEKLKSENVTGEDWTVDWEGLENSISDKTKIIVVNTPHNPIGKVFTEEELFRIGQLCIKHNIILLSDEVYENLYYSQAFPRPAALPSLPELASRTLTVGSAGKSFAATGWRVGWVQGPTDLIKYVTSAHTRICFSSPAPLQQAAAEAFSIAHENKYFELTREQYQAKYEIFNKVFDDLGLPYTSAQGGYFLLVNLSKLKIPEDYEYPADILGKGTKDYKLVYWLIKEIGVVGIPPTEFIAPERRINNPLENCVRFAVCKDDLLLEDAVTKLRKLKDYL</sequence>
<keyword evidence="3" id="KW-0032">Aminotransferase</keyword>
<dbReference type="Gene3D" id="3.90.1150.10">
    <property type="entry name" value="Aspartate Aminotransferase, domain 1"/>
    <property type="match status" value="1"/>
</dbReference>
<dbReference type="GO" id="GO:0016212">
    <property type="term" value="F:kynurenine-oxoglutarate transaminase activity"/>
    <property type="evidence" value="ECO:0007669"/>
    <property type="project" value="TreeGrafter"/>
</dbReference>
<evidence type="ECO:0000313" key="8">
    <source>
        <dbReference type="Proteomes" id="UP001338582"/>
    </source>
</evidence>
<dbReference type="CDD" id="cd00609">
    <property type="entry name" value="AAT_like"/>
    <property type="match status" value="1"/>
</dbReference>
<dbReference type="EMBL" id="CP138899">
    <property type="protein sequence ID" value="WPK27329.1"/>
    <property type="molecule type" value="Genomic_DNA"/>
</dbReference>
<organism evidence="7 8">
    <name type="scientific">Australozyma saopauloensis</name>
    <dbReference type="NCBI Taxonomy" id="291208"/>
    <lineage>
        <taxon>Eukaryota</taxon>
        <taxon>Fungi</taxon>
        <taxon>Dikarya</taxon>
        <taxon>Ascomycota</taxon>
        <taxon>Saccharomycotina</taxon>
        <taxon>Pichiomycetes</taxon>
        <taxon>Metschnikowiaceae</taxon>
        <taxon>Australozyma</taxon>
    </lineage>
</organism>
<accession>A0AAX4HFG0</accession>
<dbReference type="AlphaFoldDB" id="A0AAX4HFG0"/>
<dbReference type="InterPro" id="IPR004839">
    <property type="entry name" value="Aminotransferase_I/II_large"/>
</dbReference>
<gene>
    <name evidence="7" type="ORF">PUMCH_004711</name>
</gene>
<proteinExistence type="inferred from homology"/>
<dbReference type="FunFam" id="3.40.640.10:FF:000024">
    <property type="entry name" value="Kynurenine--oxoglutarate transaminase 3"/>
    <property type="match status" value="1"/>
</dbReference>
<dbReference type="RefSeq" id="XP_062879707.1">
    <property type="nucleotide sequence ID" value="XM_063023637.1"/>
</dbReference>
<evidence type="ECO:0000313" key="7">
    <source>
        <dbReference type="EMBL" id="WPK27329.1"/>
    </source>
</evidence>
<name>A0AAX4HFG0_9ASCO</name>
<keyword evidence="4" id="KW-0808">Transferase</keyword>
<dbReference type="PANTHER" id="PTHR43807">
    <property type="entry name" value="FI04487P"/>
    <property type="match status" value="1"/>
</dbReference>